<feature type="compositionally biased region" description="Polar residues" evidence="17">
    <location>
        <begin position="344"/>
        <end position="354"/>
    </location>
</feature>
<evidence type="ECO:0000259" key="19">
    <source>
        <dbReference type="PROSITE" id="PS50994"/>
    </source>
</evidence>
<dbReference type="InterPro" id="IPR001878">
    <property type="entry name" value="Znf_CCHC"/>
</dbReference>
<feature type="domain" description="CCHC-type" evidence="18">
    <location>
        <begin position="310"/>
        <end position="325"/>
    </location>
</feature>
<dbReference type="GO" id="GO:0004190">
    <property type="term" value="F:aspartic-type endopeptidase activity"/>
    <property type="evidence" value="ECO:0007669"/>
    <property type="project" value="UniProtKB-KW"/>
</dbReference>
<organism evidence="20 21">
    <name type="scientific">Pyrus ussuriensis x Pyrus communis</name>
    <dbReference type="NCBI Taxonomy" id="2448454"/>
    <lineage>
        <taxon>Eukaryota</taxon>
        <taxon>Viridiplantae</taxon>
        <taxon>Streptophyta</taxon>
        <taxon>Embryophyta</taxon>
        <taxon>Tracheophyta</taxon>
        <taxon>Spermatophyta</taxon>
        <taxon>Magnoliopsida</taxon>
        <taxon>eudicotyledons</taxon>
        <taxon>Gunneridae</taxon>
        <taxon>Pentapetalae</taxon>
        <taxon>rosids</taxon>
        <taxon>fabids</taxon>
        <taxon>Rosales</taxon>
        <taxon>Rosaceae</taxon>
        <taxon>Amygdaloideae</taxon>
        <taxon>Maleae</taxon>
        <taxon>Pyrus</taxon>
    </lineage>
</organism>
<dbReference type="InterPro" id="IPR001584">
    <property type="entry name" value="Integrase_cat-core"/>
</dbReference>
<name>A0A5N5F0W2_9ROSA</name>
<feature type="compositionally biased region" description="Gly residues" evidence="17">
    <location>
        <begin position="266"/>
        <end position="284"/>
    </location>
</feature>
<feature type="compositionally biased region" description="Basic and acidic residues" evidence="17">
    <location>
        <begin position="224"/>
        <end position="234"/>
    </location>
</feature>
<dbReference type="Pfam" id="PF00078">
    <property type="entry name" value="RVT_1"/>
    <property type="match status" value="1"/>
</dbReference>
<keyword evidence="10" id="KW-0460">Magnesium</keyword>
<dbReference type="Pfam" id="PF03732">
    <property type="entry name" value="Retrotrans_gag"/>
    <property type="match status" value="1"/>
</dbReference>
<feature type="compositionally biased region" description="Low complexity" evidence="17">
    <location>
        <begin position="250"/>
        <end position="265"/>
    </location>
</feature>
<reference evidence="20 21" key="1">
    <citation type="submission" date="2019-09" db="EMBL/GenBank/DDBJ databases">
        <authorList>
            <person name="Ou C."/>
        </authorList>
    </citation>
    <scope>NUCLEOTIDE SEQUENCE [LARGE SCALE GENOMIC DNA]</scope>
    <source>
        <strain evidence="20">S2</strain>
        <tissue evidence="20">Leaf</tissue>
    </source>
</reference>
<dbReference type="OrthoDB" id="1191267at2759"/>
<evidence type="ECO:0000259" key="18">
    <source>
        <dbReference type="PROSITE" id="PS50158"/>
    </source>
</evidence>
<dbReference type="InterPro" id="IPR036397">
    <property type="entry name" value="RNaseH_sf"/>
</dbReference>
<dbReference type="Gene3D" id="3.10.10.10">
    <property type="entry name" value="HIV Type 1 Reverse Transcriptase, subunit A, domain 1"/>
    <property type="match status" value="2"/>
</dbReference>
<evidence type="ECO:0000256" key="4">
    <source>
        <dbReference type="ARBA" id="ARBA00022695"/>
    </source>
</evidence>
<dbReference type="GO" id="GO:0003677">
    <property type="term" value="F:DNA binding"/>
    <property type="evidence" value="ECO:0007669"/>
    <property type="project" value="UniProtKB-KW"/>
</dbReference>
<keyword evidence="4" id="KW-0548">Nucleotidyltransferase</keyword>
<evidence type="ECO:0000313" key="20">
    <source>
        <dbReference type="EMBL" id="KAB2596768.1"/>
    </source>
</evidence>
<dbReference type="GO" id="GO:0006508">
    <property type="term" value="P:proteolysis"/>
    <property type="evidence" value="ECO:0007669"/>
    <property type="project" value="UniProtKB-KW"/>
</dbReference>
<evidence type="ECO:0000256" key="13">
    <source>
        <dbReference type="ARBA" id="ARBA00022932"/>
    </source>
</evidence>
<dbReference type="GO" id="GO:0006310">
    <property type="term" value="P:DNA recombination"/>
    <property type="evidence" value="ECO:0007669"/>
    <property type="project" value="UniProtKB-KW"/>
</dbReference>
<reference evidence="21" key="2">
    <citation type="submission" date="2019-10" db="EMBL/GenBank/DDBJ databases">
        <title>A de novo genome assembly of a pear dwarfing rootstock.</title>
        <authorList>
            <person name="Wang F."/>
            <person name="Wang J."/>
            <person name="Li S."/>
            <person name="Zhang Y."/>
            <person name="Fang M."/>
            <person name="Ma L."/>
            <person name="Zhao Y."/>
            <person name="Jiang S."/>
        </authorList>
    </citation>
    <scope>NUCLEOTIDE SEQUENCE [LARGE SCALE GENOMIC DNA]</scope>
</reference>
<evidence type="ECO:0000256" key="15">
    <source>
        <dbReference type="ARBA" id="ARBA00023172"/>
    </source>
</evidence>
<evidence type="ECO:0000256" key="12">
    <source>
        <dbReference type="ARBA" id="ARBA00022918"/>
    </source>
</evidence>
<keyword evidence="21" id="KW-1185">Reference proteome</keyword>
<feature type="region of interest" description="Disordered" evidence="17">
    <location>
        <begin position="214"/>
        <end position="291"/>
    </location>
</feature>
<evidence type="ECO:0000256" key="7">
    <source>
        <dbReference type="ARBA" id="ARBA00022750"/>
    </source>
</evidence>
<dbReference type="Pfam" id="PF08284">
    <property type="entry name" value="RVP_2"/>
    <property type="match status" value="1"/>
</dbReference>
<dbReference type="Pfam" id="PF24626">
    <property type="entry name" value="SH3_Tf2-1"/>
    <property type="match status" value="1"/>
</dbReference>
<dbReference type="EC" id="2.7.7.49" evidence="1"/>
<dbReference type="InterPro" id="IPR005162">
    <property type="entry name" value="Retrotrans_gag_dom"/>
</dbReference>
<dbReference type="GO" id="GO:0003887">
    <property type="term" value="F:DNA-directed DNA polymerase activity"/>
    <property type="evidence" value="ECO:0007669"/>
    <property type="project" value="UniProtKB-KW"/>
</dbReference>
<dbReference type="InterPro" id="IPR043128">
    <property type="entry name" value="Rev_trsase/Diguanyl_cyclase"/>
</dbReference>
<proteinExistence type="predicted"/>
<dbReference type="SUPFAM" id="SSF53098">
    <property type="entry name" value="Ribonuclease H-like"/>
    <property type="match status" value="2"/>
</dbReference>
<dbReference type="InterPro" id="IPR043502">
    <property type="entry name" value="DNA/RNA_pol_sf"/>
</dbReference>
<feature type="compositionally biased region" description="Low complexity" evidence="17">
    <location>
        <begin position="402"/>
        <end position="418"/>
    </location>
</feature>
<evidence type="ECO:0000256" key="16">
    <source>
        <dbReference type="PROSITE-ProRule" id="PRU00047"/>
    </source>
</evidence>
<feature type="domain" description="Integrase catalytic" evidence="19">
    <location>
        <begin position="1345"/>
        <end position="1510"/>
    </location>
</feature>
<evidence type="ECO:0000256" key="6">
    <source>
        <dbReference type="ARBA" id="ARBA00022723"/>
    </source>
</evidence>
<comment type="caution">
    <text evidence="20">The sequence shown here is derived from an EMBL/GenBank/DDBJ whole genome shotgun (WGS) entry which is preliminary data.</text>
</comment>
<dbReference type="PANTHER" id="PTHR37984:SF5">
    <property type="entry name" value="PROTEIN NYNRIN-LIKE"/>
    <property type="match status" value="1"/>
</dbReference>
<evidence type="ECO:0000256" key="17">
    <source>
        <dbReference type="SAM" id="MobiDB-lite"/>
    </source>
</evidence>
<keyword evidence="6" id="KW-0479">Metal-binding</keyword>
<dbReference type="InterPro" id="IPR041373">
    <property type="entry name" value="RT_RNaseH"/>
</dbReference>
<sequence>MPPRREPRRSSEPMFPDITQLGEAFATALQAVMRPPQRTPLETMYNLKLDKFKGSEGPENAERWLEHIEKTFRVLHNQGNLPMERWVETTAWFLDTESAAWWEQELRRLTPDQRVEWNVFTRLFRRRYVPPEYIDRKKQEFSELKQRKMSANEYYRKFTDLSRYHPDVAGNPAEMLRLFRLGTRKKWRSMASAIHSETYRDFYEILLRIEDSENMSSDTDEEKDSNQKRDDKGKGQASLGPRQTQNFKRGGASSSSSSGGFSATGQGRGGRFSGGARGQRQGDGGRGRAPVCRRCNNRHFGECRRGSNGCFTCGQVGHRAAHCPQGQQQQKPQQTFMPPPAPLQQIQGPSSYGQTGRGGAYHYQGDAVPYAPGQYQYPHDPYSQGGYPQYSGGYMPYPPSGQPSQGRSTQGRGTQANRGRGGRQQGQGRIHNISLQDAQNNPDLIMGCPVIVEGVVMPADLIPLDIVDFDVILGADWLHPNRANIDCYGKIVTFRRPGLPVVTFVGEQSGVRHGVISALRAKKLLTKGCQGYLAHVVLEEAVPSRVEDVRVVRHFPDVFPEDLPGLPPDRDVEFTIEVLPGTNPISLTPYRMAPAELRELKVQLQELVDKGFIQPSTSPWGAPVLFLRGACVFSKIDLRSGYYQLKISRDDVPKTAFRTRYGHYEFLVMPFGLTNAPAAFMDLMNRVFQPYLDRFVIVFIDDILVLREHQLYAKFSKCQFWLDQVAFLGHVISAQGILVDPQKVAAVESWEQPRTVTEVRSFLGLAGYYRRFVKDFSVIALPLTRLTRKDVKFEWDDRCEQSFQQLKHCLTHAPVLALPDESGDFEVYSDASLNGLGCVLMQQGRVIAYASRQLKPHEMNYPTHDLELAAIIFALKLWRHYLYGEKCRIFTDHKSLQYLFTQKELNLRQRRWLELLSDYDCTIDYHPGRANVVADALSRKSQGRINALPILIDRVLEVQVADQETQELIQAREQGRRRDLRVRDSDGMLMLEGRMFVPNVVDLKKEILDEAHISAYAMHPGATKMYHTIRPFYYWPGMKREIAEYVSRCAICQQVKAERKKPFGLLQPLPVPEWKWENITMDFVYKLPRTHNGFDGIWVIVDRLTKSAHFIPVREKYSLSRLAELFISKVVKYHGVPVSIVSDRDPRFTSKFWVAFQEALGTRLLYSTAYHPQTDGQSERTIQTLEDMLRASVLQFGDAWHQRLDLMEFAYNNSFHSSIGMAPFEALYGRACRTPLCWSEVGERVLVGPEIVEETTQNVQVIKTNLKAAQDRQKSLADRHATDRVYEVGDWVFLKLSPWRGVVRFGKKGKLSPRYIGPYMVVERVGEPSRDRSTRAYIHVTPRPVVQTPLGGSDSWFTDLSRYHPDVAGNPAEMLRLFRLGTRKKWRSMASAIHSETYRDFYEILLRIEDSENMSSDTDEEKDSNQKRDDKDQVAFLGHVISAQGILVDPQKVAAVEKRTIQTLEDMLRASVLQFGDAWHQRLDLMEFAYNNSFHSSIGMAPFEALYGRACRTPLCFVEEPFR</sequence>
<dbReference type="Proteomes" id="UP000327157">
    <property type="component" value="Chromosome 7"/>
</dbReference>
<evidence type="ECO:0000256" key="3">
    <source>
        <dbReference type="ARBA" id="ARBA00022679"/>
    </source>
</evidence>
<dbReference type="GO" id="GO:0008270">
    <property type="term" value="F:zinc ion binding"/>
    <property type="evidence" value="ECO:0007669"/>
    <property type="project" value="UniProtKB-KW"/>
</dbReference>
<evidence type="ECO:0000256" key="8">
    <source>
        <dbReference type="ARBA" id="ARBA00022759"/>
    </source>
</evidence>
<dbReference type="EMBL" id="SMOL01000781">
    <property type="protein sequence ID" value="KAB2596768.1"/>
    <property type="molecule type" value="Genomic_DNA"/>
</dbReference>
<dbReference type="InterPro" id="IPR012337">
    <property type="entry name" value="RNaseH-like_sf"/>
</dbReference>
<dbReference type="InterPro" id="IPR050951">
    <property type="entry name" value="Retrovirus_Pol_polyprotein"/>
</dbReference>
<dbReference type="InterPro" id="IPR021109">
    <property type="entry name" value="Peptidase_aspartic_dom_sf"/>
</dbReference>
<dbReference type="GO" id="GO:0003964">
    <property type="term" value="F:RNA-directed DNA polymerase activity"/>
    <property type="evidence" value="ECO:0007669"/>
    <property type="project" value="UniProtKB-KW"/>
</dbReference>
<keyword evidence="2" id="KW-0645">Protease</keyword>
<keyword evidence="13" id="KW-0239">DNA-directed DNA polymerase</keyword>
<feature type="domain" description="Integrase catalytic" evidence="19">
    <location>
        <begin position="1066"/>
        <end position="1231"/>
    </location>
</feature>
<keyword evidence="7" id="KW-0064">Aspartyl protease</keyword>
<dbReference type="CDD" id="cd09274">
    <property type="entry name" value="RNase_HI_RT_Ty3"/>
    <property type="match status" value="1"/>
</dbReference>
<dbReference type="Gene3D" id="3.30.70.270">
    <property type="match status" value="2"/>
</dbReference>
<evidence type="ECO:0000313" key="21">
    <source>
        <dbReference type="Proteomes" id="UP000327157"/>
    </source>
</evidence>
<dbReference type="Gene3D" id="1.10.340.70">
    <property type="match status" value="1"/>
</dbReference>
<dbReference type="Gene3D" id="2.40.70.10">
    <property type="entry name" value="Acid Proteases"/>
    <property type="match status" value="1"/>
</dbReference>
<keyword evidence="12" id="KW-0695">RNA-directed DNA polymerase</keyword>
<dbReference type="InterPro" id="IPR000477">
    <property type="entry name" value="RT_dom"/>
</dbReference>
<dbReference type="GO" id="GO:0015074">
    <property type="term" value="P:DNA integration"/>
    <property type="evidence" value="ECO:0007669"/>
    <property type="project" value="UniProtKB-KW"/>
</dbReference>
<dbReference type="Pfam" id="PF17921">
    <property type="entry name" value="Integrase_H2C2"/>
    <property type="match status" value="1"/>
</dbReference>
<dbReference type="PROSITE" id="PS50158">
    <property type="entry name" value="ZF_CCHC"/>
    <property type="match status" value="1"/>
</dbReference>
<evidence type="ECO:0000256" key="2">
    <source>
        <dbReference type="ARBA" id="ARBA00022670"/>
    </source>
</evidence>
<feature type="compositionally biased region" description="Low complexity" evidence="17">
    <location>
        <begin position="324"/>
        <end position="336"/>
    </location>
</feature>
<reference evidence="20 21" key="3">
    <citation type="submission" date="2019-11" db="EMBL/GenBank/DDBJ databases">
        <title>A de novo genome assembly of a pear dwarfing rootstock.</title>
        <authorList>
            <person name="Wang F."/>
            <person name="Wang J."/>
            <person name="Li S."/>
            <person name="Zhang Y."/>
            <person name="Fang M."/>
            <person name="Ma L."/>
            <person name="Zhao Y."/>
            <person name="Jiang S."/>
        </authorList>
    </citation>
    <scope>NUCLEOTIDE SEQUENCE [LARGE SCALE GENOMIC DNA]</scope>
    <source>
        <strain evidence="20">S2</strain>
        <tissue evidence="20">Leaf</tissue>
    </source>
</reference>
<dbReference type="InterPro" id="IPR041588">
    <property type="entry name" value="Integrase_H2C2"/>
</dbReference>
<dbReference type="Pfam" id="PF17917">
    <property type="entry name" value="RT_RNaseH"/>
    <property type="match status" value="1"/>
</dbReference>
<evidence type="ECO:0000256" key="10">
    <source>
        <dbReference type="ARBA" id="ARBA00022842"/>
    </source>
</evidence>
<dbReference type="Gene3D" id="3.30.420.10">
    <property type="entry name" value="Ribonuclease H-like superfamily/Ribonuclease H"/>
    <property type="match status" value="2"/>
</dbReference>
<dbReference type="InterPro" id="IPR056924">
    <property type="entry name" value="SH3_Tf2-1"/>
</dbReference>
<keyword evidence="11" id="KW-0229">DNA integration</keyword>
<accession>A0A5N5F0W2</accession>
<dbReference type="FunFam" id="3.30.70.270:FF:000020">
    <property type="entry name" value="Transposon Tf2-6 polyprotein-like Protein"/>
    <property type="match status" value="1"/>
</dbReference>
<protein>
    <recommendedName>
        <fullName evidence="1">RNA-directed DNA polymerase</fullName>
        <ecNumber evidence="1">2.7.7.49</ecNumber>
    </recommendedName>
</protein>
<evidence type="ECO:0000256" key="9">
    <source>
        <dbReference type="ARBA" id="ARBA00022801"/>
    </source>
</evidence>
<dbReference type="FunFam" id="3.30.420.10:FF:000032">
    <property type="entry name" value="Retrovirus-related Pol polyprotein from transposon 297-like Protein"/>
    <property type="match status" value="1"/>
</dbReference>
<feature type="compositionally biased region" description="Low complexity" evidence="17">
    <location>
        <begin position="382"/>
        <end position="395"/>
    </location>
</feature>
<dbReference type="PROSITE" id="PS50994">
    <property type="entry name" value="INTEGRASE"/>
    <property type="match status" value="2"/>
</dbReference>
<keyword evidence="16" id="KW-0863">Zinc-finger</keyword>
<keyword evidence="14" id="KW-0238">DNA-binding</keyword>
<feature type="region of interest" description="Disordered" evidence="17">
    <location>
        <begin position="324"/>
        <end position="429"/>
    </location>
</feature>
<keyword evidence="8" id="KW-0255">Endonuclease</keyword>
<dbReference type="FunFam" id="3.10.10.10:FF:000007">
    <property type="entry name" value="Retrovirus-related Pol polyprotein from transposon 17.6-like Protein"/>
    <property type="match status" value="1"/>
</dbReference>
<gene>
    <name evidence="20" type="ORF">D8674_032218</name>
</gene>
<dbReference type="PANTHER" id="PTHR37984">
    <property type="entry name" value="PROTEIN CBG26694"/>
    <property type="match status" value="1"/>
</dbReference>
<evidence type="ECO:0000256" key="5">
    <source>
        <dbReference type="ARBA" id="ARBA00022722"/>
    </source>
</evidence>
<dbReference type="CDD" id="cd01647">
    <property type="entry name" value="RT_LTR"/>
    <property type="match status" value="1"/>
</dbReference>
<dbReference type="SMART" id="SM00343">
    <property type="entry name" value="ZnF_C2HC"/>
    <property type="match status" value="1"/>
</dbReference>
<keyword evidence="5" id="KW-0540">Nuclease</keyword>
<evidence type="ECO:0000256" key="11">
    <source>
        <dbReference type="ARBA" id="ARBA00022908"/>
    </source>
</evidence>
<dbReference type="SUPFAM" id="SSF56672">
    <property type="entry name" value="DNA/RNA polymerases"/>
    <property type="match status" value="1"/>
</dbReference>
<keyword evidence="3" id="KW-0808">Transferase</keyword>
<keyword evidence="15" id="KW-0233">DNA recombination</keyword>
<dbReference type="GO" id="GO:0004519">
    <property type="term" value="F:endonuclease activity"/>
    <property type="evidence" value="ECO:0007669"/>
    <property type="project" value="UniProtKB-KW"/>
</dbReference>
<keyword evidence="16" id="KW-0862">Zinc</keyword>
<evidence type="ECO:0000256" key="1">
    <source>
        <dbReference type="ARBA" id="ARBA00012493"/>
    </source>
</evidence>
<evidence type="ECO:0000256" key="14">
    <source>
        <dbReference type="ARBA" id="ARBA00023125"/>
    </source>
</evidence>
<keyword evidence="9" id="KW-0378">Hydrolase</keyword>